<dbReference type="InterPro" id="IPR003488">
    <property type="entry name" value="DprA"/>
</dbReference>
<dbReference type="Pfam" id="PF02481">
    <property type="entry name" value="DNA_processg_A"/>
    <property type="match status" value="1"/>
</dbReference>
<feature type="domain" description="Smf/DprA SLOG" evidence="2">
    <location>
        <begin position="84"/>
        <end position="287"/>
    </location>
</feature>
<dbReference type="HOGENOM" id="CLU_075542_0_0_0"/>
<proteinExistence type="inferred from homology"/>
<evidence type="ECO:0000313" key="3">
    <source>
        <dbReference type="EMBL" id="GAK56568.1"/>
    </source>
</evidence>
<dbReference type="STRING" id="1499967.U27_03530"/>
<dbReference type="GO" id="GO:0009294">
    <property type="term" value="P:DNA-mediated transformation"/>
    <property type="evidence" value="ECO:0007669"/>
    <property type="project" value="InterPro"/>
</dbReference>
<protein>
    <submittedName>
        <fullName evidence="3">SMF family protein</fullName>
    </submittedName>
</protein>
<evidence type="ECO:0000259" key="2">
    <source>
        <dbReference type="Pfam" id="PF02481"/>
    </source>
</evidence>
<dbReference type="SUPFAM" id="SSF102405">
    <property type="entry name" value="MCP/YpsA-like"/>
    <property type="match status" value="1"/>
</dbReference>
<organism evidence="3">
    <name type="scientific">Vecturithrix granuli</name>
    <dbReference type="NCBI Taxonomy" id="1499967"/>
    <lineage>
        <taxon>Bacteria</taxon>
        <taxon>Candidatus Moduliflexota</taxon>
        <taxon>Candidatus Vecturitrichia</taxon>
        <taxon>Candidatus Vecturitrichales</taxon>
        <taxon>Candidatus Vecturitrichaceae</taxon>
        <taxon>Candidatus Vecturithrix</taxon>
    </lineage>
</organism>
<dbReference type="PANTHER" id="PTHR43022">
    <property type="entry name" value="PROTEIN SMF"/>
    <property type="match status" value="1"/>
</dbReference>
<evidence type="ECO:0000313" key="4">
    <source>
        <dbReference type="Proteomes" id="UP000030661"/>
    </source>
</evidence>
<evidence type="ECO:0000256" key="1">
    <source>
        <dbReference type="ARBA" id="ARBA00006525"/>
    </source>
</evidence>
<dbReference type="InterPro" id="IPR057666">
    <property type="entry name" value="DrpA_SLOG"/>
</dbReference>
<dbReference type="EMBL" id="DF820464">
    <property type="protein sequence ID" value="GAK56568.1"/>
    <property type="molecule type" value="Genomic_DNA"/>
</dbReference>
<reference evidence="3" key="1">
    <citation type="journal article" date="2015" name="PeerJ">
        <title>First genomic representation of candidate bacterial phylum KSB3 points to enhanced environmental sensing as a trigger of wastewater bulking.</title>
        <authorList>
            <person name="Sekiguchi Y."/>
            <person name="Ohashi A."/>
            <person name="Parks D.H."/>
            <person name="Yamauchi T."/>
            <person name="Tyson G.W."/>
            <person name="Hugenholtz P."/>
        </authorList>
    </citation>
    <scope>NUCLEOTIDE SEQUENCE [LARGE SCALE GENOMIC DNA]</scope>
</reference>
<dbReference type="PANTHER" id="PTHR43022:SF1">
    <property type="entry name" value="PROTEIN SMF"/>
    <property type="match status" value="1"/>
</dbReference>
<comment type="similarity">
    <text evidence="1">Belongs to the DprA/Smf family.</text>
</comment>
<dbReference type="Proteomes" id="UP000030661">
    <property type="component" value="Unassembled WGS sequence"/>
</dbReference>
<keyword evidence="4" id="KW-1185">Reference proteome</keyword>
<sequence length="337" mass="38319">MRMDSAYFWFRLFETRGIGPKSLINITKIFERNNLTPNDIPMNKRELTTNYPELAKILVDKIQFDDRERIYQEYEELRAEGIEILYPGHPYYPLKFLWYSERYNISPVLFCKGYLPLFCSDGIAIVGSRNVSEEGEQFAQQIASEIAKSGLNVISGYAKGVDSNAHIGALQAEGTTTIVLSYGIKEFRKKNDFKNYAWDQNMLIVSQFEPNTKWIARNAMARNKLVCALSKGIVVIEAGLEKDDTGKMSGTFAAGKTAIEMKLPLFVMDPSYFKNSPKGNYDLIRYGGIKIDPINGANTIIKQISRINPTPIVENHNELLLQTELFHDRTLQPLTMA</sequence>
<dbReference type="Gene3D" id="3.40.50.450">
    <property type="match status" value="1"/>
</dbReference>
<name>A0A081BW63_VECG1</name>
<accession>A0A081BW63</accession>
<gene>
    <name evidence="3" type="ORF">U27_03530</name>
</gene>
<dbReference type="AlphaFoldDB" id="A0A081BW63"/>